<evidence type="ECO:0000256" key="1">
    <source>
        <dbReference type="ARBA" id="ARBA00029904"/>
    </source>
</evidence>
<dbReference type="GO" id="GO:0005852">
    <property type="term" value="C:eukaryotic translation initiation factor 3 complex"/>
    <property type="evidence" value="ECO:0007669"/>
    <property type="project" value="InterPro"/>
</dbReference>
<dbReference type="GO" id="GO:0003743">
    <property type="term" value="F:translation initiation factor activity"/>
    <property type="evidence" value="ECO:0007669"/>
    <property type="project" value="InterPro"/>
</dbReference>
<dbReference type="AlphaFoldDB" id="A0AAD4LG17"/>
<feature type="compositionally biased region" description="Basic and acidic residues" evidence="2">
    <location>
        <begin position="101"/>
        <end position="112"/>
    </location>
</feature>
<keyword evidence="4" id="KW-1185">Reference proteome</keyword>
<organism evidence="3 4">
    <name type="scientific">Lactarius akahatsu</name>
    <dbReference type="NCBI Taxonomy" id="416441"/>
    <lineage>
        <taxon>Eukaryota</taxon>
        <taxon>Fungi</taxon>
        <taxon>Dikarya</taxon>
        <taxon>Basidiomycota</taxon>
        <taxon>Agaricomycotina</taxon>
        <taxon>Agaricomycetes</taxon>
        <taxon>Russulales</taxon>
        <taxon>Russulaceae</taxon>
        <taxon>Lactarius</taxon>
    </lineage>
</organism>
<evidence type="ECO:0000313" key="3">
    <source>
        <dbReference type="EMBL" id="KAH8990327.1"/>
    </source>
</evidence>
<sequence>MLFSCLEKQRELESELHNATELFGSSTLGLLCRCGSRQHPEIVAQFQRGFRRALGSHCVKRHQVKPLYSTFVGHHVRALAMPLRDVDDRKAASGLTTLANEKQREKWEEAKSCRKARPWRKQSWE</sequence>
<dbReference type="Proteomes" id="UP001201163">
    <property type="component" value="Unassembled WGS sequence"/>
</dbReference>
<name>A0AAD4LG17_9AGAM</name>
<dbReference type="InterPro" id="IPR023194">
    <property type="entry name" value="eIF3-like_dom_sf"/>
</dbReference>
<feature type="compositionally biased region" description="Basic residues" evidence="2">
    <location>
        <begin position="113"/>
        <end position="125"/>
    </location>
</feature>
<dbReference type="Gene3D" id="1.10.246.60">
    <property type="entry name" value="Eukaryotic translation initiation factor 3 like domains"/>
    <property type="match status" value="1"/>
</dbReference>
<proteinExistence type="predicted"/>
<reference evidence="3" key="1">
    <citation type="submission" date="2022-01" db="EMBL/GenBank/DDBJ databases">
        <title>Comparative genomics reveals a dynamic genome evolution in the ectomycorrhizal milk-cap (Lactarius) mushrooms.</title>
        <authorList>
            <consortium name="DOE Joint Genome Institute"/>
            <person name="Lebreton A."/>
            <person name="Tang N."/>
            <person name="Kuo A."/>
            <person name="LaButti K."/>
            <person name="Drula E."/>
            <person name="Barry K."/>
            <person name="Clum A."/>
            <person name="Lipzen A."/>
            <person name="Mousain D."/>
            <person name="Ng V."/>
            <person name="Wang R."/>
            <person name="Wang X."/>
            <person name="Dai Y."/>
            <person name="Henrissat B."/>
            <person name="Grigoriev I.V."/>
            <person name="Guerin-Laguette A."/>
            <person name="Yu F."/>
            <person name="Martin F.M."/>
        </authorList>
    </citation>
    <scope>NUCLEOTIDE SEQUENCE</scope>
    <source>
        <strain evidence="3">QP</strain>
    </source>
</reference>
<accession>A0AAD4LG17</accession>
<protein>
    <recommendedName>
        <fullName evidence="1">Eukaryotic translation initiation factor 3 30 kDa subunit</fullName>
    </recommendedName>
</protein>
<evidence type="ECO:0000256" key="2">
    <source>
        <dbReference type="SAM" id="MobiDB-lite"/>
    </source>
</evidence>
<dbReference type="InterPro" id="IPR013906">
    <property type="entry name" value="eIF3j"/>
</dbReference>
<comment type="caution">
    <text evidence="3">The sequence shown here is derived from an EMBL/GenBank/DDBJ whole genome shotgun (WGS) entry which is preliminary data.</text>
</comment>
<gene>
    <name evidence="3" type="ORF">EDB92DRAFT_788523</name>
</gene>
<feature type="region of interest" description="Disordered" evidence="2">
    <location>
        <begin position="95"/>
        <end position="125"/>
    </location>
</feature>
<evidence type="ECO:0000313" key="4">
    <source>
        <dbReference type="Proteomes" id="UP001201163"/>
    </source>
</evidence>
<dbReference type="Pfam" id="PF08597">
    <property type="entry name" value="eIF3_subunit"/>
    <property type="match status" value="1"/>
</dbReference>
<dbReference type="EMBL" id="JAKELL010000031">
    <property type="protein sequence ID" value="KAH8990327.1"/>
    <property type="molecule type" value="Genomic_DNA"/>
</dbReference>